<organism evidence="2 3">
    <name type="scientific">Streptomyces nogalater</name>
    <dbReference type="NCBI Taxonomy" id="38314"/>
    <lineage>
        <taxon>Bacteria</taxon>
        <taxon>Bacillati</taxon>
        <taxon>Actinomycetota</taxon>
        <taxon>Actinomycetes</taxon>
        <taxon>Kitasatosporales</taxon>
        <taxon>Streptomycetaceae</taxon>
        <taxon>Streptomyces</taxon>
    </lineage>
</organism>
<evidence type="ECO:0000313" key="2">
    <source>
        <dbReference type="EMBL" id="MFC5659814.1"/>
    </source>
</evidence>
<name>A0ABW0WS70_STRNO</name>
<accession>A0ABW0WS70</accession>
<dbReference type="InterPro" id="IPR007278">
    <property type="entry name" value="DUF397"/>
</dbReference>
<comment type="caution">
    <text evidence="2">The sequence shown here is derived from an EMBL/GenBank/DDBJ whole genome shotgun (WGS) entry which is preliminary data.</text>
</comment>
<gene>
    <name evidence="2" type="ORF">ACFP3J_30620</name>
</gene>
<keyword evidence="3" id="KW-1185">Reference proteome</keyword>
<protein>
    <submittedName>
        <fullName evidence="2">DUF397 domain-containing protein</fullName>
    </submittedName>
</protein>
<feature type="domain" description="DUF397" evidence="1">
    <location>
        <begin position="15"/>
        <end position="68"/>
    </location>
</feature>
<dbReference type="EMBL" id="JBHSOE010000075">
    <property type="protein sequence ID" value="MFC5659814.1"/>
    <property type="molecule type" value="Genomic_DNA"/>
</dbReference>
<reference evidence="3" key="1">
    <citation type="journal article" date="2019" name="Int. J. Syst. Evol. Microbiol.">
        <title>The Global Catalogue of Microorganisms (GCM) 10K type strain sequencing project: providing services to taxonomists for standard genome sequencing and annotation.</title>
        <authorList>
            <consortium name="The Broad Institute Genomics Platform"/>
            <consortium name="The Broad Institute Genome Sequencing Center for Infectious Disease"/>
            <person name="Wu L."/>
            <person name="Ma J."/>
        </authorList>
    </citation>
    <scope>NUCLEOTIDE SEQUENCE [LARGE SCALE GENOMIC DNA]</scope>
    <source>
        <strain evidence="3">KCTC 5701</strain>
    </source>
</reference>
<dbReference type="Proteomes" id="UP001596065">
    <property type="component" value="Unassembled WGS sequence"/>
</dbReference>
<sequence>MDVRNGIRASAIKEARWVKSSASQGVGNCVEVADVTGVGVAVRNSRFPHGPALVFTQEEIKAFVAGAKSGEFDHFAG</sequence>
<evidence type="ECO:0000259" key="1">
    <source>
        <dbReference type="Pfam" id="PF04149"/>
    </source>
</evidence>
<proteinExistence type="predicted"/>
<dbReference type="RefSeq" id="WP_344353906.1">
    <property type="nucleotide sequence ID" value="NZ_BAAASM010000086.1"/>
</dbReference>
<evidence type="ECO:0000313" key="3">
    <source>
        <dbReference type="Proteomes" id="UP001596065"/>
    </source>
</evidence>
<dbReference type="Pfam" id="PF04149">
    <property type="entry name" value="DUF397"/>
    <property type="match status" value="1"/>
</dbReference>